<evidence type="ECO:0000313" key="3">
    <source>
        <dbReference type="EMBL" id="KAK7290264.1"/>
    </source>
</evidence>
<dbReference type="AlphaFoldDB" id="A0AAN9J1W6"/>
<reference evidence="3 4" key="1">
    <citation type="submission" date="2024-01" db="EMBL/GenBank/DDBJ databases">
        <title>The genomes of 5 underutilized Papilionoideae crops provide insights into root nodulation and disease resistanc.</title>
        <authorList>
            <person name="Yuan L."/>
        </authorList>
    </citation>
    <scope>NUCLEOTIDE SEQUENCE [LARGE SCALE GENOMIC DNA]</scope>
    <source>
        <strain evidence="3">ZHUSHIDOU_FW_LH</strain>
        <tissue evidence="3">Leaf</tissue>
    </source>
</reference>
<protein>
    <recommendedName>
        <fullName evidence="5">Secreted protein</fullName>
    </recommendedName>
</protein>
<feature type="region of interest" description="Disordered" evidence="1">
    <location>
        <begin position="60"/>
        <end position="83"/>
    </location>
</feature>
<evidence type="ECO:0000256" key="2">
    <source>
        <dbReference type="SAM" id="SignalP"/>
    </source>
</evidence>
<keyword evidence="2" id="KW-0732">Signal</keyword>
<organism evidence="3 4">
    <name type="scientific">Crotalaria pallida</name>
    <name type="common">Smooth rattlebox</name>
    <name type="synonym">Crotalaria striata</name>
    <dbReference type="NCBI Taxonomy" id="3830"/>
    <lineage>
        <taxon>Eukaryota</taxon>
        <taxon>Viridiplantae</taxon>
        <taxon>Streptophyta</taxon>
        <taxon>Embryophyta</taxon>
        <taxon>Tracheophyta</taxon>
        <taxon>Spermatophyta</taxon>
        <taxon>Magnoliopsida</taxon>
        <taxon>eudicotyledons</taxon>
        <taxon>Gunneridae</taxon>
        <taxon>Pentapetalae</taxon>
        <taxon>rosids</taxon>
        <taxon>fabids</taxon>
        <taxon>Fabales</taxon>
        <taxon>Fabaceae</taxon>
        <taxon>Papilionoideae</taxon>
        <taxon>50 kb inversion clade</taxon>
        <taxon>genistoids sensu lato</taxon>
        <taxon>core genistoids</taxon>
        <taxon>Crotalarieae</taxon>
        <taxon>Crotalaria</taxon>
    </lineage>
</organism>
<evidence type="ECO:0000313" key="4">
    <source>
        <dbReference type="Proteomes" id="UP001372338"/>
    </source>
</evidence>
<gene>
    <name evidence="3" type="ORF">RIF29_04558</name>
</gene>
<dbReference type="EMBL" id="JAYWIO010000001">
    <property type="protein sequence ID" value="KAK7290264.1"/>
    <property type="molecule type" value="Genomic_DNA"/>
</dbReference>
<feature type="chain" id="PRO_5043010824" description="Secreted protein" evidence="2">
    <location>
        <begin position="24"/>
        <end position="83"/>
    </location>
</feature>
<feature type="compositionally biased region" description="Basic residues" evidence="1">
    <location>
        <begin position="74"/>
        <end position="83"/>
    </location>
</feature>
<feature type="signal peptide" evidence="2">
    <location>
        <begin position="1"/>
        <end position="23"/>
    </location>
</feature>
<sequence>MSCRPILLKLHFLCLFLFIDVLSYNDPDIEVLTITPNRRMRRHDLCLKGNNATLGLSEAGWKGDESGEGGDVSRRRRARIRGY</sequence>
<dbReference type="Proteomes" id="UP001372338">
    <property type="component" value="Unassembled WGS sequence"/>
</dbReference>
<proteinExistence type="predicted"/>
<name>A0AAN9J1W6_CROPI</name>
<evidence type="ECO:0000256" key="1">
    <source>
        <dbReference type="SAM" id="MobiDB-lite"/>
    </source>
</evidence>
<evidence type="ECO:0008006" key="5">
    <source>
        <dbReference type="Google" id="ProtNLM"/>
    </source>
</evidence>
<accession>A0AAN9J1W6</accession>
<comment type="caution">
    <text evidence="3">The sequence shown here is derived from an EMBL/GenBank/DDBJ whole genome shotgun (WGS) entry which is preliminary data.</text>
</comment>
<keyword evidence="4" id="KW-1185">Reference proteome</keyword>